<feature type="region of interest" description="Disordered" evidence="1">
    <location>
        <begin position="93"/>
        <end position="125"/>
    </location>
</feature>
<feature type="region of interest" description="Disordered" evidence="1">
    <location>
        <begin position="55"/>
        <end position="81"/>
    </location>
</feature>
<dbReference type="OrthoDB" id="9410218at2759"/>
<feature type="compositionally biased region" description="Low complexity" evidence="1">
    <location>
        <begin position="20"/>
        <end position="30"/>
    </location>
</feature>
<protein>
    <submittedName>
        <fullName evidence="2">Uncharacterized protein</fullName>
    </submittedName>
</protein>
<sequence>MFGSPCYPSAAARPLNVTDSSVSSQMISSSRGKVRNASGSEKLCMEPAAVLGPAPRMSVLHGETVEDQDRPPEKEPSEKSCCHYLNNPASLCEPRNQVEMESRERTRSASFSESPNTRLQEYSVALGRVPRDRDIPLHYL</sequence>
<comment type="caution">
    <text evidence="2">The sequence shown here is derived from an EMBL/GenBank/DDBJ whole genome shotgun (WGS) entry which is preliminary data.</text>
</comment>
<feature type="compositionally biased region" description="Basic and acidic residues" evidence="1">
    <location>
        <begin position="96"/>
        <end position="107"/>
    </location>
</feature>
<reference evidence="2 3" key="1">
    <citation type="journal article" date="2020" name="G3 (Bethesda)">
        <title>Draft Genome of the Common Snapping Turtle, Chelydra serpentina, a Model for Phenotypic Plasticity in Reptiles.</title>
        <authorList>
            <person name="Das D."/>
            <person name="Singh S.K."/>
            <person name="Bierstedt J."/>
            <person name="Erickson A."/>
            <person name="Galli G.L.J."/>
            <person name="Crossley D.A. 2nd"/>
            <person name="Rhen T."/>
        </authorList>
    </citation>
    <scope>NUCLEOTIDE SEQUENCE [LARGE SCALE GENOMIC DNA]</scope>
    <source>
        <strain evidence="2">KW</strain>
    </source>
</reference>
<gene>
    <name evidence="2" type="ORF">G0U57_006493</name>
</gene>
<dbReference type="EMBL" id="JAHGAV010000018">
    <property type="protein sequence ID" value="KAG6938406.1"/>
    <property type="molecule type" value="Genomic_DNA"/>
</dbReference>
<organism evidence="2 3">
    <name type="scientific">Chelydra serpentina</name>
    <name type="common">Snapping turtle</name>
    <name type="synonym">Testudo serpentina</name>
    <dbReference type="NCBI Taxonomy" id="8475"/>
    <lineage>
        <taxon>Eukaryota</taxon>
        <taxon>Metazoa</taxon>
        <taxon>Chordata</taxon>
        <taxon>Craniata</taxon>
        <taxon>Vertebrata</taxon>
        <taxon>Euteleostomi</taxon>
        <taxon>Archelosauria</taxon>
        <taxon>Testudinata</taxon>
        <taxon>Testudines</taxon>
        <taxon>Cryptodira</taxon>
        <taxon>Durocryptodira</taxon>
        <taxon>Americhelydia</taxon>
        <taxon>Chelydroidea</taxon>
        <taxon>Chelydridae</taxon>
        <taxon>Chelydra</taxon>
    </lineage>
</organism>
<evidence type="ECO:0000256" key="1">
    <source>
        <dbReference type="SAM" id="MobiDB-lite"/>
    </source>
</evidence>
<feature type="compositionally biased region" description="Polar residues" evidence="1">
    <location>
        <begin position="108"/>
        <end position="120"/>
    </location>
</feature>
<name>A0A8T1TA49_CHESE</name>
<keyword evidence="3" id="KW-1185">Reference proteome</keyword>
<proteinExistence type="predicted"/>
<evidence type="ECO:0000313" key="2">
    <source>
        <dbReference type="EMBL" id="KAG6938406.1"/>
    </source>
</evidence>
<accession>A0A8T1TA49</accession>
<feature type="region of interest" description="Disordered" evidence="1">
    <location>
        <begin position="17"/>
        <end position="41"/>
    </location>
</feature>
<evidence type="ECO:0000313" key="3">
    <source>
        <dbReference type="Proteomes" id="UP000765507"/>
    </source>
</evidence>
<dbReference type="AlphaFoldDB" id="A0A8T1TA49"/>
<dbReference type="Proteomes" id="UP000765507">
    <property type="component" value="Unassembled WGS sequence"/>
</dbReference>
<feature type="compositionally biased region" description="Basic and acidic residues" evidence="1">
    <location>
        <begin position="63"/>
        <end position="81"/>
    </location>
</feature>